<dbReference type="AlphaFoldDB" id="A0A0L0TCI6"/>
<feature type="compositionally biased region" description="Low complexity" evidence="5">
    <location>
        <begin position="185"/>
        <end position="196"/>
    </location>
</feature>
<dbReference type="Gene3D" id="2.30.18.10">
    <property type="entry name" value="Transcription factor IIA (TFIIA), beta-barrel domain"/>
    <property type="match status" value="1"/>
</dbReference>
<keyword evidence="7" id="KW-1185">Reference proteome</keyword>
<dbReference type="PANTHER" id="PTHR12694:SF8">
    <property type="entry name" value="TRANSCRIPTION INITIATION FACTOR IIA SUBUNIT 1"/>
    <property type="match status" value="1"/>
</dbReference>
<evidence type="ECO:0000256" key="2">
    <source>
        <dbReference type="ARBA" id="ARBA00010059"/>
    </source>
</evidence>
<organism evidence="6 7">
    <name type="scientific">Allomyces macrogynus (strain ATCC 38327)</name>
    <name type="common">Allomyces javanicus var. macrogynus</name>
    <dbReference type="NCBI Taxonomy" id="578462"/>
    <lineage>
        <taxon>Eukaryota</taxon>
        <taxon>Fungi</taxon>
        <taxon>Fungi incertae sedis</taxon>
        <taxon>Blastocladiomycota</taxon>
        <taxon>Blastocladiomycetes</taxon>
        <taxon>Blastocladiales</taxon>
        <taxon>Blastocladiaceae</taxon>
        <taxon>Allomyces</taxon>
    </lineage>
</organism>
<dbReference type="VEuPathDB" id="FungiDB:AMAG_16991"/>
<dbReference type="PANTHER" id="PTHR12694">
    <property type="entry name" value="TRANSCRIPTION INITIATION FACTOR IIA SUBUNIT 1"/>
    <property type="match status" value="1"/>
</dbReference>
<evidence type="ECO:0000313" key="7">
    <source>
        <dbReference type="Proteomes" id="UP000054350"/>
    </source>
</evidence>
<evidence type="ECO:0000256" key="5">
    <source>
        <dbReference type="SAM" id="MobiDB-lite"/>
    </source>
</evidence>
<dbReference type="Gene3D" id="1.10.287.100">
    <property type="match status" value="1"/>
</dbReference>
<feature type="compositionally biased region" description="Acidic residues" evidence="5">
    <location>
        <begin position="216"/>
        <end position="228"/>
    </location>
</feature>
<feature type="region of interest" description="Disordered" evidence="5">
    <location>
        <begin position="185"/>
        <end position="307"/>
    </location>
</feature>
<dbReference type="Pfam" id="PF03153">
    <property type="entry name" value="TFIIA"/>
    <property type="match status" value="2"/>
</dbReference>
<dbReference type="SUPFAM" id="SSF50784">
    <property type="entry name" value="Transcription factor IIA (TFIIA), beta-barrel domain"/>
    <property type="match status" value="1"/>
</dbReference>
<keyword evidence="3" id="KW-0804">Transcription</keyword>
<comment type="similarity">
    <text evidence="2">Belongs to the TFIIA subunit 1 family.</text>
</comment>
<dbReference type="STRING" id="578462.A0A0L0TCI6"/>
<evidence type="ECO:0000313" key="6">
    <source>
        <dbReference type="EMBL" id="KNE72548.1"/>
    </source>
</evidence>
<feature type="compositionally biased region" description="Low complexity" evidence="5">
    <location>
        <begin position="62"/>
        <end position="86"/>
    </location>
</feature>
<feature type="compositionally biased region" description="Low complexity" evidence="5">
    <location>
        <begin position="272"/>
        <end position="282"/>
    </location>
</feature>
<dbReference type="InterPro" id="IPR009088">
    <property type="entry name" value="TFIIA_b-brl"/>
</dbReference>
<feature type="compositionally biased region" description="Acidic residues" evidence="5">
    <location>
        <begin position="283"/>
        <end position="307"/>
    </location>
</feature>
<feature type="region of interest" description="Disordered" evidence="5">
    <location>
        <begin position="62"/>
        <end position="98"/>
    </location>
</feature>
<dbReference type="CDD" id="cd07976">
    <property type="entry name" value="TFIIA_alpha_beta_like"/>
    <property type="match status" value="1"/>
</dbReference>
<protein>
    <recommendedName>
        <fullName evidence="8">Transcription factor IIA, alpha/beta subunit</fullName>
    </recommendedName>
</protein>
<feature type="compositionally biased region" description="Low complexity" evidence="5">
    <location>
        <begin position="237"/>
        <end position="247"/>
    </location>
</feature>
<gene>
    <name evidence="6" type="ORF">AMAG_16991</name>
</gene>
<accession>A0A0L0TCI6</accession>
<evidence type="ECO:0000256" key="3">
    <source>
        <dbReference type="ARBA" id="ARBA00023163"/>
    </source>
</evidence>
<dbReference type="GO" id="GO:0006367">
    <property type="term" value="P:transcription initiation at RNA polymerase II promoter"/>
    <property type="evidence" value="ECO:0007669"/>
    <property type="project" value="InterPro"/>
</dbReference>
<evidence type="ECO:0000256" key="4">
    <source>
        <dbReference type="ARBA" id="ARBA00023242"/>
    </source>
</evidence>
<dbReference type="Proteomes" id="UP000054350">
    <property type="component" value="Unassembled WGS sequence"/>
</dbReference>
<evidence type="ECO:0000256" key="1">
    <source>
        <dbReference type="ARBA" id="ARBA00004123"/>
    </source>
</evidence>
<dbReference type="InterPro" id="IPR004855">
    <property type="entry name" value="TFIIA_asu/bsu"/>
</dbReference>
<dbReference type="eggNOG" id="KOG2652">
    <property type="taxonomic scope" value="Eukaryota"/>
</dbReference>
<feature type="compositionally biased region" description="Pro residues" evidence="5">
    <location>
        <begin position="87"/>
        <end position="98"/>
    </location>
</feature>
<keyword evidence="4" id="KW-0539">Nucleus</keyword>
<dbReference type="OrthoDB" id="6275927at2759"/>
<comment type="subcellular location">
    <subcellularLocation>
        <location evidence="1">Nucleus</location>
    </subcellularLocation>
</comment>
<sequence length="355" mass="36986">MEEARDDFEQFGVDEAVLDDLRITWEKKLYETQVADFSTIDPLAEEYYGEAYDASAAHANNSTTTHAHAPAARTTAHAAPAAAAAPAPAPAPAPQPDPPLYAANATYLATLQAAQAQAAAAQAALASGAAPTTTATVAPPTTYAGFPAPAPQHAMPMYGSFAAAGARRVAPSGAAWPHHHAHVAAPVNPNAAPTGAQRGGGAGGGVPPPYVPQYDGFDDSDDESDEDVPASRPPPARGNARPGAVAAHSNAARAWDPVLDDDEDDEDDDVPAAGATRASGAAGDEDDEDAINSDLDDDDDDDEPLGEGEVENMMLCQYERVNRTKNKWKCVLRDGIVQVDGKDYVFSRITGDFQF</sequence>
<proteinExistence type="inferred from homology"/>
<reference evidence="7" key="2">
    <citation type="submission" date="2009-11" db="EMBL/GenBank/DDBJ databases">
        <title>The Genome Sequence of Allomyces macrogynus strain ATCC 38327.</title>
        <authorList>
            <consortium name="The Broad Institute Genome Sequencing Platform"/>
            <person name="Russ C."/>
            <person name="Cuomo C."/>
            <person name="Shea T."/>
            <person name="Young S.K."/>
            <person name="Zeng Q."/>
            <person name="Koehrsen M."/>
            <person name="Haas B."/>
            <person name="Borodovsky M."/>
            <person name="Guigo R."/>
            <person name="Alvarado L."/>
            <person name="Berlin A."/>
            <person name="Borenstein D."/>
            <person name="Chen Z."/>
            <person name="Engels R."/>
            <person name="Freedman E."/>
            <person name="Gellesch M."/>
            <person name="Goldberg J."/>
            <person name="Griggs A."/>
            <person name="Gujja S."/>
            <person name="Heiman D."/>
            <person name="Hepburn T."/>
            <person name="Howarth C."/>
            <person name="Jen D."/>
            <person name="Larson L."/>
            <person name="Lewis B."/>
            <person name="Mehta T."/>
            <person name="Park D."/>
            <person name="Pearson M."/>
            <person name="Roberts A."/>
            <person name="Saif S."/>
            <person name="Shenoy N."/>
            <person name="Sisk P."/>
            <person name="Stolte C."/>
            <person name="Sykes S."/>
            <person name="Walk T."/>
            <person name="White J."/>
            <person name="Yandava C."/>
            <person name="Burger G."/>
            <person name="Gray M.W."/>
            <person name="Holland P.W.H."/>
            <person name="King N."/>
            <person name="Lang F.B.F."/>
            <person name="Roger A.J."/>
            <person name="Ruiz-Trillo I."/>
            <person name="Lander E."/>
            <person name="Nusbaum C."/>
        </authorList>
    </citation>
    <scope>NUCLEOTIDE SEQUENCE [LARGE SCALE GENOMIC DNA]</scope>
    <source>
        <strain evidence="7">ATCC 38327</strain>
    </source>
</reference>
<feature type="compositionally biased region" description="Acidic residues" evidence="5">
    <location>
        <begin position="258"/>
        <end position="270"/>
    </location>
</feature>
<dbReference type="EMBL" id="GG745381">
    <property type="protein sequence ID" value="KNE72548.1"/>
    <property type="molecule type" value="Genomic_DNA"/>
</dbReference>
<reference evidence="6 7" key="1">
    <citation type="submission" date="2009-11" db="EMBL/GenBank/DDBJ databases">
        <title>Annotation of Allomyces macrogynus ATCC 38327.</title>
        <authorList>
            <consortium name="The Broad Institute Genome Sequencing Platform"/>
            <person name="Russ C."/>
            <person name="Cuomo C."/>
            <person name="Burger G."/>
            <person name="Gray M.W."/>
            <person name="Holland P.W.H."/>
            <person name="King N."/>
            <person name="Lang F.B.F."/>
            <person name="Roger A.J."/>
            <person name="Ruiz-Trillo I."/>
            <person name="Young S.K."/>
            <person name="Zeng Q."/>
            <person name="Gargeya S."/>
            <person name="Fitzgerald M."/>
            <person name="Haas B."/>
            <person name="Abouelleil A."/>
            <person name="Alvarado L."/>
            <person name="Arachchi H.M."/>
            <person name="Berlin A."/>
            <person name="Chapman S.B."/>
            <person name="Gearin G."/>
            <person name="Goldberg J."/>
            <person name="Griggs A."/>
            <person name="Gujja S."/>
            <person name="Hansen M."/>
            <person name="Heiman D."/>
            <person name="Howarth C."/>
            <person name="Larimer J."/>
            <person name="Lui A."/>
            <person name="MacDonald P.J.P."/>
            <person name="McCowen C."/>
            <person name="Montmayeur A."/>
            <person name="Murphy C."/>
            <person name="Neiman D."/>
            <person name="Pearson M."/>
            <person name="Priest M."/>
            <person name="Roberts A."/>
            <person name="Saif S."/>
            <person name="Shea T."/>
            <person name="Sisk P."/>
            <person name="Stolte C."/>
            <person name="Sykes S."/>
            <person name="Wortman J."/>
            <person name="Nusbaum C."/>
            <person name="Birren B."/>
        </authorList>
    </citation>
    <scope>NUCLEOTIDE SEQUENCE [LARGE SCALE GENOMIC DNA]</scope>
    <source>
        <strain evidence="6 7">ATCC 38327</strain>
    </source>
</reference>
<dbReference type="SMART" id="SM01371">
    <property type="entry name" value="TFIIA"/>
    <property type="match status" value="1"/>
</dbReference>
<name>A0A0L0TCI6_ALLM3</name>
<evidence type="ECO:0008006" key="8">
    <source>
        <dbReference type="Google" id="ProtNLM"/>
    </source>
</evidence>
<dbReference type="GO" id="GO:0005672">
    <property type="term" value="C:transcription factor TFIIA complex"/>
    <property type="evidence" value="ECO:0007669"/>
    <property type="project" value="InterPro"/>
</dbReference>